<name>A0A8D0GSW6_SPHPU</name>
<dbReference type="OMA" id="MPGPWAD"/>
<protein>
    <submittedName>
        <fullName evidence="2">Programmed cell death 2 like</fullName>
    </submittedName>
</protein>
<dbReference type="GO" id="GO:0005737">
    <property type="term" value="C:cytoplasm"/>
    <property type="evidence" value="ECO:0007669"/>
    <property type="project" value="InterPro"/>
</dbReference>
<dbReference type="AlphaFoldDB" id="A0A8D0GSW6"/>
<evidence type="ECO:0000313" key="3">
    <source>
        <dbReference type="Proteomes" id="UP000694392"/>
    </source>
</evidence>
<dbReference type="Ensembl" id="ENSSPUT00000012307.1">
    <property type="protein sequence ID" value="ENSSPUP00000011532.1"/>
    <property type="gene ID" value="ENSSPUG00000008857.1"/>
</dbReference>
<keyword evidence="3" id="KW-1185">Reference proteome</keyword>
<reference evidence="2" key="2">
    <citation type="submission" date="2025-09" db="UniProtKB">
        <authorList>
            <consortium name="Ensembl"/>
        </authorList>
    </citation>
    <scope>IDENTIFICATION</scope>
</reference>
<proteinExistence type="predicted"/>
<dbReference type="PANTHER" id="PTHR46421">
    <property type="entry name" value="PROGRAMMED CELL DEATH PROTEIN 2-LIKE"/>
    <property type="match status" value="1"/>
</dbReference>
<dbReference type="InterPro" id="IPR052815">
    <property type="entry name" value="PDCD2-like_regulator"/>
</dbReference>
<evidence type="ECO:0000313" key="2">
    <source>
        <dbReference type="Ensembl" id="ENSSPUP00000011532.1"/>
    </source>
</evidence>
<dbReference type="PANTHER" id="PTHR46421:SF1">
    <property type="entry name" value="PROGRAMMED CELL DEATH PROTEIN 2-LIKE"/>
    <property type="match status" value="1"/>
</dbReference>
<dbReference type="GO" id="GO:0006915">
    <property type="term" value="P:apoptotic process"/>
    <property type="evidence" value="ECO:0007669"/>
    <property type="project" value="TreeGrafter"/>
</dbReference>
<organism evidence="2 3">
    <name type="scientific">Sphenodon punctatus</name>
    <name type="common">Tuatara</name>
    <name type="synonym">Hatteria punctata</name>
    <dbReference type="NCBI Taxonomy" id="8508"/>
    <lineage>
        <taxon>Eukaryota</taxon>
        <taxon>Metazoa</taxon>
        <taxon>Chordata</taxon>
        <taxon>Craniata</taxon>
        <taxon>Vertebrata</taxon>
        <taxon>Euteleostomi</taxon>
        <taxon>Lepidosauria</taxon>
        <taxon>Sphenodontia</taxon>
        <taxon>Sphenodontidae</taxon>
        <taxon>Sphenodon</taxon>
    </lineage>
</organism>
<dbReference type="InterPro" id="IPR007320">
    <property type="entry name" value="PDCD2_C"/>
</dbReference>
<dbReference type="Proteomes" id="UP000694392">
    <property type="component" value="Unplaced"/>
</dbReference>
<evidence type="ECO:0000259" key="1">
    <source>
        <dbReference type="Pfam" id="PF04194"/>
    </source>
</evidence>
<dbReference type="GeneTree" id="ENSGT00940000158339"/>
<reference evidence="2" key="1">
    <citation type="submission" date="2025-08" db="UniProtKB">
        <authorList>
            <consortium name="Ensembl"/>
        </authorList>
    </citation>
    <scope>IDENTIFICATION</scope>
</reference>
<feature type="domain" description="Programmed cell death protein 2 C-terminal" evidence="1">
    <location>
        <begin position="235"/>
        <end position="338"/>
    </location>
</feature>
<accession>A0A8D0GSW6</accession>
<sequence>MLLKPDCAPSITVIYPSCGICGAGLMHVVQIYCPLEGLSFHRIINVFACAVKSCWGKSESWKVLRSQYLQMQGKDTHDSKVKQKQEEKPAAMDWCEGADDWGGEEDTEFLELPLSRLHGTDTADDSSLPKDEDCAFQFQGLSLSEVTHNSDFLGAHIPAGEGLVMPSSVPIFQSYYISVVDEEDYISYADTNHEQKLLKEYQQREGIDLEELITESFSGEGGSEKYEKSTAKNGDQAFHKFMKRISACPEQILRYSWSGQPLFISCPSSNMNRVAPACSNCGSNRVFEFQLMPALVSMLKSGDADLSVEFGTVMIYTCEKSCWQDIQHPVEEFLFIQEDPDQQLFN</sequence>
<dbReference type="Pfam" id="PF04194">
    <property type="entry name" value="PDCD2_C"/>
    <property type="match status" value="1"/>
</dbReference>
<gene>
    <name evidence="2" type="primary">PDCD2L</name>
</gene>